<reference evidence="2" key="1">
    <citation type="submission" date="2020-06" db="EMBL/GenBank/DDBJ databases">
        <authorList>
            <person name="Li T."/>
            <person name="Hu X."/>
            <person name="Zhang T."/>
            <person name="Song X."/>
            <person name="Zhang H."/>
            <person name="Dai N."/>
            <person name="Sheng W."/>
            <person name="Hou X."/>
            <person name="Wei L."/>
        </authorList>
    </citation>
    <scope>NUCLEOTIDE SEQUENCE</scope>
    <source>
        <strain evidence="2">3651</strain>
        <tissue evidence="2">Leaf</tissue>
    </source>
</reference>
<organism evidence="2 3">
    <name type="scientific">Sesamum alatum</name>
    <dbReference type="NCBI Taxonomy" id="300844"/>
    <lineage>
        <taxon>Eukaryota</taxon>
        <taxon>Viridiplantae</taxon>
        <taxon>Streptophyta</taxon>
        <taxon>Embryophyta</taxon>
        <taxon>Tracheophyta</taxon>
        <taxon>Spermatophyta</taxon>
        <taxon>Magnoliopsida</taxon>
        <taxon>eudicotyledons</taxon>
        <taxon>Gunneridae</taxon>
        <taxon>Pentapetalae</taxon>
        <taxon>asterids</taxon>
        <taxon>lamiids</taxon>
        <taxon>Lamiales</taxon>
        <taxon>Pedaliaceae</taxon>
        <taxon>Sesamum</taxon>
    </lineage>
</organism>
<sequence length="116" mass="12789">MELPERRTKEKVQSKDKQMSRISFTSEPASELSISDQRKRWQRVMQSPSIMTLFHPDLRASEATSRAARASAMKGEAGRGSLCEIQAIQTLGESRATTSKIAPSKLILMVPAGGQI</sequence>
<dbReference type="EMBL" id="JACGWO010000008">
    <property type="protein sequence ID" value="KAK4421975.1"/>
    <property type="molecule type" value="Genomic_DNA"/>
</dbReference>
<feature type="compositionally biased region" description="Polar residues" evidence="1">
    <location>
        <begin position="20"/>
        <end position="35"/>
    </location>
</feature>
<proteinExistence type="predicted"/>
<accession>A0AAE1Y1F8</accession>
<feature type="region of interest" description="Disordered" evidence="1">
    <location>
        <begin position="1"/>
        <end position="36"/>
    </location>
</feature>
<reference evidence="2" key="2">
    <citation type="journal article" date="2024" name="Plant">
        <title>Genomic evolution and insights into agronomic trait innovations of Sesamum species.</title>
        <authorList>
            <person name="Miao H."/>
            <person name="Wang L."/>
            <person name="Qu L."/>
            <person name="Liu H."/>
            <person name="Sun Y."/>
            <person name="Le M."/>
            <person name="Wang Q."/>
            <person name="Wei S."/>
            <person name="Zheng Y."/>
            <person name="Lin W."/>
            <person name="Duan Y."/>
            <person name="Cao H."/>
            <person name="Xiong S."/>
            <person name="Wang X."/>
            <person name="Wei L."/>
            <person name="Li C."/>
            <person name="Ma Q."/>
            <person name="Ju M."/>
            <person name="Zhao R."/>
            <person name="Li G."/>
            <person name="Mu C."/>
            <person name="Tian Q."/>
            <person name="Mei H."/>
            <person name="Zhang T."/>
            <person name="Gao T."/>
            <person name="Zhang H."/>
        </authorList>
    </citation>
    <scope>NUCLEOTIDE SEQUENCE</scope>
    <source>
        <strain evidence="2">3651</strain>
    </source>
</reference>
<evidence type="ECO:0000256" key="1">
    <source>
        <dbReference type="SAM" id="MobiDB-lite"/>
    </source>
</evidence>
<name>A0AAE1Y1F8_9LAMI</name>
<comment type="caution">
    <text evidence="2">The sequence shown here is derived from an EMBL/GenBank/DDBJ whole genome shotgun (WGS) entry which is preliminary data.</text>
</comment>
<dbReference type="AlphaFoldDB" id="A0AAE1Y1F8"/>
<dbReference type="Proteomes" id="UP001293254">
    <property type="component" value="Unassembled WGS sequence"/>
</dbReference>
<protein>
    <submittedName>
        <fullName evidence="2">Uncharacterized protein</fullName>
    </submittedName>
</protein>
<gene>
    <name evidence="2" type="ORF">Salat_2148200</name>
</gene>
<feature type="compositionally biased region" description="Basic and acidic residues" evidence="1">
    <location>
        <begin position="1"/>
        <end position="19"/>
    </location>
</feature>
<keyword evidence="3" id="KW-1185">Reference proteome</keyword>
<evidence type="ECO:0000313" key="2">
    <source>
        <dbReference type="EMBL" id="KAK4421975.1"/>
    </source>
</evidence>
<evidence type="ECO:0000313" key="3">
    <source>
        <dbReference type="Proteomes" id="UP001293254"/>
    </source>
</evidence>